<feature type="domain" description="Pesticidal crystal protein" evidence="7">
    <location>
        <begin position="88"/>
        <end position="263"/>
    </location>
</feature>
<evidence type="ECO:0000256" key="4">
    <source>
        <dbReference type="ARBA" id="ARBA00023026"/>
    </source>
</evidence>
<keyword evidence="4" id="KW-0843">Virulence</keyword>
<organism evidence="8">
    <name type="scientific">Bacillus thuringiensis</name>
    <dbReference type="NCBI Taxonomy" id="1428"/>
    <lineage>
        <taxon>Bacteria</taxon>
        <taxon>Bacillati</taxon>
        <taxon>Bacillota</taxon>
        <taxon>Bacilli</taxon>
        <taxon>Bacillales</taxon>
        <taxon>Bacillaceae</taxon>
        <taxon>Bacillus</taxon>
        <taxon>Bacillus cereus group</taxon>
    </lineage>
</organism>
<comment type="similarity">
    <text evidence="1">Belongs to the delta endotoxin family.</text>
</comment>
<dbReference type="GO" id="GO:0030435">
    <property type="term" value="P:sporulation resulting in formation of a cellular spore"/>
    <property type="evidence" value="ECO:0007669"/>
    <property type="project" value="UniProtKB-KW"/>
</dbReference>
<dbReference type="SUPFAM" id="SSF56849">
    <property type="entry name" value="delta-Endotoxin (insectocide), N-terminal domain"/>
    <property type="match status" value="1"/>
</dbReference>
<keyword evidence="2" id="KW-0800">Toxin</keyword>
<dbReference type="Gene3D" id="1.20.190.10">
    <property type="entry name" value="Pesticidal crystal protein, N-terminal domain"/>
    <property type="match status" value="1"/>
</dbReference>
<evidence type="ECO:0000256" key="3">
    <source>
        <dbReference type="ARBA" id="ARBA00022969"/>
    </source>
</evidence>
<name>A0A7G0YAD0_BACTU</name>
<evidence type="ECO:0000256" key="1">
    <source>
        <dbReference type="ARBA" id="ARBA00007819"/>
    </source>
</evidence>
<dbReference type="InterPro" id="IPR005639">
    <property type="entry name" value="Pest_crys_dom_I"/>
</dbReference>
<dbReference type="SUPFAM" id="SSF49785">
    <property type="entry name" value="Galactose-binding domain-like"/>
    <property type="match status" value="1"/>
</dbReference>
<dbReference type="Pfam" id="PF03944">
    <property type="entry name" value="Endotoxin_C"/>
    <property type="match status" value="1"/>
</dbReference>
<proteinExistence type="inferred from homology"/>
<evidence type="ECO:0000256" key="2">
    <source>
        <dbReference type="ARBA" id="ARBA00022656"/>
    </source>
</evidence>
<dbReference type="GO" id="GO:0001907">
    <property type="term" value="P:symbiont-mediated killing of host cell"/>
    <property type="evidence" value="ECO:0007669"/>
    <property type="project" value="InterPro"/>
</dbReference>
<dbReference type="Gene3D" id="2.60.120.260">
    <property type="entry name" value="Galactose-binding domain-like"/>
    <property type="match status" value="1"/>
</dbReference>
<dbReference type="GO" id="GO:0090729">
    <property type="term" value="F:toxin activity"/>
    <property type="evidence" value="ECO:0007669"/>
    <property type="project" value="UniProtKB-KW"/>
</dbReference>
<accession>A0A7G0YAD0</accession>
<dbReference type="InterPro" id="IPR008979">
    <property type="entry name" value="Galactose-bd-like_sf"/>
</dbReference>
<keyword evidence="3" id="KW-0749">Sporulation</keyword>
<dbReference type="InterPro" id="IPR005638">
    <property type="entry name" value="Pest_crys_dom-III"/>
</dbReference>
<dbReference type="InterPro" id="IPR036716">
    <property type="entry name" value="Pest_crys_N_sf"/>
</dbReference>
<dbReference type="AlphaFoldDB" id="A0A7G0YAD0"/>
<feature type="domain" description="Pesticidal crystal protein" evidence="6">
    <location>
        <begin position="506"/>
        <end position="625"/>
    </location>
</feature>
<sequence length="839" mass="92229">MRNNENHNWSPSPYNNPAVPYNALSTTAYDQLREGDDAQITALQEAINNLKKGLNTGTASRAIADMLQKVVDGKFNYQTAVVGALTLASLFVPEIGILTPFVGLFFSALNASGSHGSPTVNINNIFKAMQPAIEAMIDRALEGFEKDYMDTRASLLQRQFEVYQDAMYVYTAIHNPSPSDIQDLHTALDTTIARLETNLSDFTQAHYQTLGLPYYVLFATMLLMLISDKVKHGVEWGYNPQSIDNFQKQWNSELKKHTEYVTSQNMPGTAFDYIPNIMGFVSLWDTMSPSTYPIAADIDPSLTLFTMQSYVYPMGADGQIFAQNHLYSYIVPFFVSYDLTYDPSCVGTPYNYPLMTIIPANDSVVSVSRIGAIPGSGGPWSAGTIRYFLSSGRQIVDPPGSNPPTEIWLRVPANYTLKRKWSQASNAHDDVTAAPAARSASYLNFIMTTAKSRSNIVGKPDPDNKNVVPIKGIPAEKYSSNTGWQPKNDTCANNRQTEIVNVSSPMSSSNPGDILRFQINPVSTGQYKIRYRVATDIVQQELQFSGFGTTQSTRLPVTSSLSATRDTRGFLTYPSVKGIKGYYMLVDGPTVTISSAGAQEISITNTSAHNNGTIILDRIEFVPLNVTPTTPPGGLSLPFHGSIDTSPKVIWSGSATQIQDIRITPNPGENIYMVYLAKKGGPSGQTISSCGTRLHSDPCSVSQSGMIFDTLIAYVDGNMSSGVTSLNNVTISGRVIDARRYNEPFADPNQNSWGSSSNYTPSERMLNSPEDVAEVRNMVDQLFASPTPAYTTLAPGVTGDMINRLRWKLDQLSDISFGYDKQMLQELVNKAERLYRQGY</sequence>
<evidence type="ECO:0000259" key="6">
    <source>
        <dbReference type="Pfam" id="PF03944"/>
    </source>
</evidence>
<evidence type="ECO:0000313" key="8">
    <source>
        <dbReference type="EMBL" id="ATG85666.1"/>
    </source>
</evidence>
<evidence type="ECO:0000259" key="7">
    <source>
        <dbReference type="Pfam" id="PF03945"/>
    </source>
</evidence>
<dbReference type="Pfam" id="PF03945">
    <property type="entry name" value="Endotoxin_N"/>
    <property type="match status" value="1"/>
</dbReference>
<reference evidence="8" key="1">
    <citation type="submission" date="2016-09" db="EMBL/GenBank/DDBJ databases">
        <title>Novel crystal protein genes from Bacillus thuringiensis strain.</title>
        <authorList>
            <person name="Geng C."/>
            <person name="Peng D."/>
            <person name="Ruan L."/>
            <person name="Sun M."/>
        </authorList>
    </citation>
    <scope>NUCLEOTIDE SEQUENCE</scope>
    <source>
        <strain evidence="8">LLLD01</strain>
    </source>
</reference>
<protein>
    <recommendedName>
        <fullName evidence="5">Crystaline entomocidal protoxin</fullName>
    </recommendedName>
</protein>
<evidence type="ECO:0000256" key="5">
    <source>
        <dbReference type="ARBA" id="ARBA00029653"/>
    </source>
</evidence>
<dbReference type="EMBL" id="KX870194">
    <property type="protein sequence ID" value="ATG85666.1"/>
    <property type="molecule type" value="Genomic_DNA"/>
</dbReference>